<dbReference type="SMART" id="SM00086">
    <property type="entry name" value="PAC"/>
    <property type="match status" value="2"/>
</dbReference>
<dbReference type="Pfam" id="PF08447">
    <property type="entry name" value="PAS_3"/>
    <property type="match status" value="1"/>
</dbReference>
<keyword evidence="8" id="KW-1133">Transmembrane helix</keyword>
<organism evidence="12 13">
    <name type="scientific">Aerosakkonema funiforme FACHB-1375</name>
    <dbReference type="NCBI Taxonomy" id="2949571"/>
    <lineage>
        <taxon>Bacteria</taxon>
        <taxon>Bacillati</taxon>
        <taxon>Cyanobacteriota</taxon>
        <taxon>Cyanophyceae</taxon>
        <taxon>Oscillatoriophycideae</taxon>
        <taxon>Aerosakkonematales</taxon>
        <taxon>Aerosakkonemataceae</taxon>
        <taxon>Aerosakkonema</taxon>
    </lineage>
</organism>
<dbReference type="SUPFAM" id="SSF55874">
    <property type="entry name" value="ATPase domain of HSP90 chaperone/DNA topoisomerase II/histidine kinase"/>
    <property type="match status" value="1"/>
</dbReference>
<dbReference type="InterPro" id="IPR001610">
    <property type="entry name" value="PAC"/>
</dbReference>
<keyword evidence="5" id="KW-0418">Kinase</keyword>
<dbReference type="EMBL" id="JACJPW010000036">
    <property type="protein sequence ID" value="MBD2182441.1"/>
    <property type="molecule type" value="Genomic_DNA"/>
</dbReference>
<evidence type="ECO:0000256" key="8">
    <source>
        <dbReference type="SAM" id="Phobius"/>
    </source>
</evidence>
<evidence type="ECO:0000256" key="7">
    <source>
        <dbReference type="SAM" id="Coils"/>
    </source>
</evidence>
<dbReference type="InterPro" id="IPR013655">
    <property type="entry name" value="PAS_fold_3"/>
</dbReference>
<keyword evidence="3" id="KW-0597">Phosphoprotein</keyword>
<dbReference type="InterPro" id="IPR003594">
    <property type="entry name" value="HATPase_dom"/>
</dbReference>
<evidence type="ECO:0000256" key="5">
    <source>
        <dbReference type="ARBA" id="ARBA00022777"/>
    </source>
</evidence>
<dbReference type="CDD" id="cd00130">
    <property type="entry name" value="PAS"/>
    <property type="match status" value="3"/>
</dbReference>
<dbReference type="Pfam" id="PF05227">
    <property type="entry name" value="CHASE3"/>
    <property type="match status" value="1"/>
</dbReference>
<dbReference type="PROSITE" id="PS50109">
    <property type="entry name" value="HIS_KIN"/>
    <property type="match status" value="1"/>
</dbReference>
<sequence>MTALLMIFAAKEIAMTRAYKKIIAGGFGLALLLLSGVGAVSYLSVQKLIANKQWVEHTRQVLEEIDKTLDGIKDAETSRRAYIITGNDIYLKSYNAGIQTAKRSLNVVRELTDDNSHQQQRLDELEPMLAQRVAVLQVSIDLVKQNKSNQKNQILLTDRGNALQQKVRYKLSKMEQEERLLLQQRSAAINDSVRYTSIVVAIGYLLSFSLLCIVYFQLKKQIRISQLAEAELLKRTHMLDFANDTIIIFDLEDRIQYWNQGAARLYGWSKEEAVGKEIHDLLQTVFPKPLESIKNECLRDVYWQGELRHTKRDGTQIIVESRWTSERDKQGNAVAFLEINYDITDRKRVEDVLRISQERYALAVSSGQVGVWDWNIQTNQFYIDSNIKEALGYTDLDIPNTLDSWYSLLHCDDREKAIAAIREHLQGLTPQYEMEHRRLHKDGSIRWFLSRGIAFQDANDRAFRMTGTDTDITDRKTAEIALSQREQELKTVLENTPDVISRLDRQIRYLYINPAITKETGIPAEAFIGKSLSELGFPQELVEQLEAPCQKVFATGEMNVVEFNSASPNGLKFYQARLVPEFALDTSVESVLIITRDITQRKQAEDALRELNNELTEINGALQAEIAERKEAERKLEQLTAELKRSNQELEQFAYVASHDLQEPLRAVTGYTELLLHDYQHLFDESAREYMGYIIDGSTRMRQLIQDLLAYSRVGTRGKEFVPADSNALLREALDRLQVAIAENKATITYDSLPTVMADKTQLVQLFQNLIGNAIKFHREMPPQVRISAELTDNKWLFSVGDNGIGIKEQYLDRIFEIFKRLHTRREFPGTGIGLAICKKIVERHGGNIWAESQLGVGTTFYFTIPSESSLPTEIYLHD</sequence>
<reference evidence="12" key="1">
    <citation type="journal article" date="2015" name="ISME J.">
        <title>Draft Genome Sequence of Streptomyces incarnatus NRRL8089, which Produces the Nucleoside Antibiotic Sinefungin.</title>
        <authorList>
            <person name="Oshima K."/>
            <person name="Hattori M."/>
            <person name="Shimizu H."/>
            <person name="Fukuda K."/>
            <person name="Nemoto M."/>
            <person name="Inagaki K."/>
            <person name="Tamura T."/>
        </authorList>
    </citation>
    <scope>NUCLEOTIDE SEQUENCE</scope>
    <source>
        <strain evidence="12">FACHB-1375</strain>
    </source>
</reference>
<dbReference type="InterPro" id="IPR035965">
    <property type="entry name" value="PAS-like_dom_sf"/>
</dbReference>
<dbReference type="Gene3D" id="3.30.565.10">
    <property type="entry name" value="Histidine kinase-like ATPase, C-terminal domain"/>
    <property type="match status" value="1"/>
</dbReference>
<feature type="domain" description="PAC" evidence="11">
    <location>
        <begin position="303"/>
        <end position="355"/>
    </location>
</feature>
<keyword evidence="8" id="KW-0812">Transmembrane</keyword>
<dbReference type="InterPro" id="IPR003661">
    <property type="entry name" value="HisK_dim/P_dom"/>
</dbReference>
<dbReference type="Gene3D" id="3.30.450.20">
    <property type="entry name" value="PAS domain"/>
    <property type="match status" value="3"/>
</dbReference>
<dbReference type="FunFam" id="3.30.565.10:FF:000006">
    <property type="entry name" value="Sensor histidine kinase WalK"/>
    <property type="match status" value="1"/>
</dbReference>
<keyword evidence="7" id="KW-0175">Coiled coil</keyword>
<dbReference type="InterPro" id="IPR000700">
    <property type="entry name" value="PAS-assoc_C"/>
</dbReference>
<dbReference type="SMART" id="SM00387">
    <property type="entry name" value="HATPase_c"/>
    <property type="match status" value="1"/>
</dbReference>
<evidence type="ECO:0000256" key="3">
    <source>
        <dbReference type="ARBA" id="ARBA00022553"/>
    </source>
</evidence>
<dbReference type="CDD" id="cd00082">
    <property type="entry name" value="HisKA"/>
    <property type="match status" value="1"/>
</dbReference>
<dbReference type="Gene3D" id="1.10.287.130">
    <property type="match status" value="1"/>
</dbReference>
<feature type="domain" description="PAS" evidence="10">
    <location>
        <begin position="485"/>
        <end position="540"/>
    </location>
</feature>
<evidence type="ECO:0000256" key="2">
    <source>
        <dbReference type="ARBA" id="ARBA00012438"/>
    </source>
</evidence>
<comment type="caution">
    <text evidence="12">The sequence shown here is derived from an EMBL/GenBank/DDBJ whole genome shotgun (WGS) entry which is preliminary data.</text>
</comment>
<dbReference type="InterPro" id="IPR036097">
    <property type="entry name" value="HisK_dim/P_sf"/>
</dbReference>
<evidence type="ECO:0000256" key="1">
    <source>
        <dbReference type="ARBA" id="ARBA00000085"/>
    </source>
</evidence>
<evidence type="ECO:0000313" key="12">
    <source>
        <dbReference type="EMBL" id="MBD2182441.1"/>
    </source>
</evidence>
<evidence type="ECO:0000256" key="4">
    <source>
        <dbReference type="ARBA" id="ARBA00022679"/>
    </source>
</evidence>
<dbReference type="AlphaFoldDB" id="A0A926VEF1"/>
<keyword evidence="4" id="KW-0808">Transferase</keyword>
<gene>
    <name evidence="12" type="ORF">H6G03_15275</name>
</gene>
<evidence type="ECO:0000259" key="11">
    <source>
        <dbReference type="PROSITE" id="PS50113"/>
    </source>
</evidence>
<dbReference type="SUPFAM" id="SSF55785">
    <property type="entry name" value="PYP-like sensor domain (PAS domain)"/>
    <property type="match status" value="3"/>
</dbReference>
<dbReference type="InterPro" id="IPR005467">
    <property type="entry name" value="His_kinase_dom"/>
</dbReference>
<comment type="catalytic activity">
    <reaction evidence="1">
        <text>ATP + protein L-histidine = ADP + protein N-phospho-L-histidine.</text>
        <dbReference type="EC" id="2.7.13.3"/>
    </reaction>
</comment>
<dbReference type="EC" id="2.7.13.3" evidence="2"/>
<dbReference type="GO" id="GO:0000155">
    <property type="term" value="F:phosphorelay sensor kinase activity"/>
    <property type="evidence" value="ECO:0007669"/>
    <property type="project" value="InterPro"/>
</dbReference>
<dbReference type="PRINTS" id="PR00344">
    <property type="entry name" value="BCTRLSENSOR"/>
</dbReference>
<reference evidence="12" key="2">
    <citation type="submission" date="2020-08" db="EMBL/GenBank/DDBJ databases">
        <authorList>
            <person name="Chen M."/>
            <person name="Teng W."/>
            <person name="Zhao L."/>
            <person name="Hu C."/>
            <person name="Zhou Y."/>
            <person name="Han B."/>
            <person name="Song L."/>
            <person name="Shu W."/>
        </authorList>
    </citation>
    <scope>NUCLEOTIDE SEQUENCE</scope>
    <source>
        <strain evidence="12">FACHB-1375</strain>
    </source>
</reference>
<dbReference type="InterPro" id="IPR036890">
    <property type="entry name" value="HATPase_C_sf"/>
</dbReference>
<feature type="domain" description="PAC" evidence="11">
    <location>
        <begin position="559"/>
        <end position="610"/>
    </location>
</feature>
<dbReference type="PROSITE" id="PS50112">
    <property type="entry name" value="PAS"/>
    <property type="match status" value="2"/>
</dbReference>
<dbReference type="InterPro" id="IPR000014">
    <property type="entry name" value="PAS"/>
</dbReference>
<evidence type="ECO:0000313" key="13">
    <source>
        <dbReference type="Proteomes" id="UP000641646"/>
    </source>
</evidence>
<dbReference type="PROSITE" id="PS50113">
    <property type="entry name" value="PAC"/>
    <property type="match status" value="3"/>
</dbReference>
<dbReference type="InterPro" id="IPR004358">
    <property type="entry name" value="Sig_transdc_His_kin-like_C"/>
</dbReference>
<dbReference type="Pfam" id="PF02518">
    <property type="entry name" value="HATPase_c"/>
    <property type="match status" value="1"/>
</dbReference>
<dbReference type="PANTHER" id="PTHR43304:SF1">
    <property type="entry name" value="PAC DOMAIN-CONTAINING PROTEIN"/>
    <property type="match status" value="1"/>
</dbReference>
<dbReference type="InterPro" id="IPR013656">
    <property type="entry name" value="PAS_4"/>
</dbReference>
<feature type="transmembrane region" description="Helical" evidence="8">
    <location>
        <begin position="195"/>
        <end position="216"/>
    </location>
</feature>
<evidence type="ECO:0000259" key="10">
    <source>
        <dbReference type="PROSITE" id="PS50112"/>
    </source>
</evidence>
<dbReference type="Pfam" id="PF08448">
    <property type="entry name" value="PAS_4"/>
    <property type="match status" value="2"/>
</dbReference>
<dbReference type="SMART" id="SM00388">
    <property type="entry name" value="HisKA"/>
    <property type="match status" value="1"/>
</dbReference>
<evidence type="ECO:0000259" key="9">
    <source>
        <dbReference type="PROSITE" id="PS50109"/>
    </source>
</evidence>
<dbReference type="NCBIfam" id="TIGR00229">
    <property type="entry name" value="sensory_box"/>
    <property type="match status" value="3"/>
</dbReference>
<keyword evidence="8" id="KW-0472">Membrane</keyword>
<dbReference type="SMART" id="SM00091">
    <property type="entry name" value="PAS"/>
    <property type="match status" value="3"/>
</dbReference>
<feature type="coiled-coil region" evidence="7">
    <location>
        <begin position="594"/>
        <end position="656"/>
    </location>
</feature>
<proteinExistence type="predicted"/>
<dbReference type="Proteomes" id="UP000641646">
    <property type="component" value="Unassembled WGS sequence"/>
</dbReference>
<dbReference type="SUPFAM" id="SSF47384">
    <property type="entry name" value="Homodimeric domain of signal transducing histidine kinase"/>
    <property type="match status" value="1"/>
</dbReference>
<protein>
    <recommendedName>
        <fullName evidence="2">histidine kinase</fullName>
        <ecNumber evidence="2">2.7.13.3</ecNumber>
    </recommendedName>
</protein>
<dbReference type="InterPro" id="IPR007891">
    <property type="entry name" value="CHASE3"/>
</dbReference>
<feature type="domain" description="Histidine kinase" evidence="9">
    <location>
        <begin position="656"/>
        <end position="869"/>
    </location>
</feature>
<dbReference type="CDD" id="cd19410">
    <property type="entry name" value="HK9-like_sensor"/>
    <property type="match status" value="1"/>
</dbReference>
<feature type="domain" description="PAC" evidence="11">
    <location>
        <begin position="432"/>
        <end position="484"/>
    </location>
</feature>
<accession>A0A926VEF1</accession>
<evidence type="ECO:0000256" key="6">
    <source>
        <dbReference type="ARBA" id="ARBA00023012"/>
    </source>
</evidence>
<dbReference type="Pfam" id="PF00512">
    <property type="entry name" value="HisKA"/>
    <property type="match status" value="1"/>
</dbReference>
<dbReference type="PANTHER" id="PTHR43304">
    <property type="entry name" value="PHYTOCHROME-LIKE PROTEIN CPH1"/>
    <property type="match status" value="1"/>
</dbReference>
<dbReference type="InterPro" id="IPR052162">
    <property type="entry name" value="Sensor_kinase/Photoreceptor"/>
</dbReference>
<keyword evidence="13" id="KW-1185">Reference proteome</keyword>
<dbReference type="RefSeq" id="WP_206756631.1">
    <property type="nucleotide sequence ID" value="NZ_JACJPW010000036.1"/>
</dbReference>
<keyword evidence="6" id="KW-0902">Two-component regulatory system</keyword>
<feature type="domain" description="PAS" evidence="10">
    <location>
        <begin position="237"/>
        <end position="305"/>
    </location>
</feature>
<name>A0A926VEF1_9CYAN</name>